<proteinExistence type="predicted"/>
<evidence type="ECO:0000256" key="1">
    <source>
        <dbReference type="SAM" id="MobiDB-lite"/>
    </source>
</evidence>
<accession>A0A2P9ALZ5</accession>
<evidence type="ECO:0000313" key="2">
    <source>
        <dbReference type="EMBL" id="SJM32172.1"/>
    </source>
</evidence>
<dbReference type="Proteomes" id="UP000245698">
    <property type="component" value="Unassembled WGS sequence"/>
</dbReference>
<reference evidence="3" key="1">
    <citation type="submission" date="2016-12" db="EMBL/GenBank/DDBJ databases">
        <authorList>
            <person name="Brunel B."/>
        </authorList>
    </citation>
    <scope>NUCLEOTIDE SEQUENCE [LARGE SCALE GENOMIC DNA]</scope>
</reference>
<sequence>MRQSQIVVVITARRLGAFLALSEERRHASFDPYQRAHVPTPTDFRPPELRNTPRTPEKHHHGTHP</sequence>
<dbReference type="EMBL" id="FUIG01000032">
    <property type="protein sequence ID" value="SJM32172.1"/>
    <property type="molecule type" value="Genomic_DNA"/>
</dbReference>
<gene>
    <name evidence="2" type="ORF">BQ8482_250057</name>
</gene>
<feature type="region of interest" description="Disordered" evidence="1">
    <location>
        <begin position="31"/>
        <end position="65"/>
    </location>
</feature>
<protein>
    <submittedName>
        <fullName evidence="2">Uncharacterized protein</fullName>
    </submittedName>
</protein>
<dbReference type="AlphaFoldDB" id="A0A2P9ALZ5"/>
<name>A0A2P9ALZ5_9HYPH</name>
<organism evidence="2 3">
    <name type="scientific">Mesorhizobium delmotii</name>
    <dbReference type="NCBI Taxonomy" id="1631247"/>
    <lineage>
        <taxon>Bacteria</taxon>
        <taxon>Pseudomonadati</taxon>
        <taxon>Pseudomonadota</taxon>
        <taxon>Alphaproteobacteria</taxon>
        <taxon>Hyphomicrobiales</taxon>
        <taxon>Phyllobacteriaceae</taxon>
        <taxon>Mesorhizobium</taxon>
    </lineage>
</organism>
<keyword evidence="3" id="KW-1185">Reference proteome</keyword>
<evidence type="ECO:0000313" key="3">
    <source>
        <dbReference type="Proteomes" id="UP000245698"/>
    </source>
</evidence>